<feature type="domain" description="AAA+ ATPase" evidence="1">
    <location>
        <begin position="30"/>
        <end position="480"/>
    </location>
</feature>
<dbReference type="InterPro" id="IPR051396">
    <property type="entry name" value="Bact_Antivir_Def_Nuclease"/>
</dbReference>
<comment type="caution">
    <text evidence="2">The sequence shown here is derived from an EMBL/GenBank/DDBJ whole genome shotgun (WGS) entry which is preliminary data.</text>
</comment>
<dbReference type="PANTHER" id="PTHR43581:SF2">
    <property type="entry name" value="EXCINUCLEASE ATPASE SUBUNIT"/>
    <property type="match status" value="1"/>
</dbReference>
<dbReference type="InterPro" id="IPR041685">
    <property type="entry name" value="AAA_GajA/Old/RecF-like"/>
</dbReference>
<proteinExistence type="predicted"/>
<dbReference type="SUPFAM" id="SSF52540">
    <property type="entry name" value="P-loop containing nucleoside triphosphate hydrolases"/>
    <property type="match status" value="1"/>
</dbReference>
<dbReference type="PANTHER" id="PTHR43581">
    <property type="entry name" value="ATP/GTP PHOSPHATASE"/>
    <property type="match status" value="1"/>
</dbReference>
<dbReference type="Pfam" id="PF13175">
    <property type="entry name" value="AAA_15"/>
    <property type="match status" value="1"/>
</dbReference>
<dbReference type="AlphaFoldDB" id="A0A5W9FHI5"/>
<sequence>MKKNETMSFPIESFIMRGVHGYKTLSMKMKGKSTIFVSENGSGKTTVLNALNNLLKGEFFKLKSLTFDDIEIKLCGHEKSFKFDKSEIKETPQEFQSLIESSLGIVDDDFWDENNLDEIISAIRGYTIHTPISDDRFLFRIYNASMYQMAEFTDLLRNFKGTLESLFYKQLGVLGELANALVGYEVVYLPTYRRVEKSFDKEIKVDPRRRSINRRDRMRYLNHDKISYGLRDVEETLSAITIDIERQSSVGYRALSATMLEDLIRYKHRINETISYTIPEIEDLERFLSRVDRPDSFSGTVRSKIERSTPLIQSLRGLYENDSIKDNEYLNYFLSKLNPVIQNTKEQESKIETFVAICNKYLKSAGDSKFLTFDSSKLEVVVYDDFSGDRIQLNDLSSGEKQVISLMSILYLYDNNNKIILIDEPELSLSLPWQKLLLPDIDQCNTVSQVIAITHSPFIFDNELAVNATAMKVTKIKKIKLD</sequence>
<dbReference type="InterPro" id="IPR027417">
    <property type="entry name" value="P-loop_NTPase"/>
</dbReference>
<reference evidence="2" key="1">
    <citation type="submission" date="2018-09" db="EMBL/GenBank/DDBJ databases">
        <authorList>
            <person name="Ashton P.M."/>
            <person name="Dallman T."/>
            <person name="Nair S."/>
            <person name="De Pinna E."/>
            <person name="Peters T."/>
            <person name="Grant K."/>
        </authorList>
    </citation>
    <scope>NUCLEOTIDE SEQUENCE</scope>
    <source>
        <strain evidence="2">579255</strain>
    </source>
</reference>
<dbReference type="Gene3D" id="3.40.50.300">
    <property type="entry name" value="P-loop containing nucleotide triphosphate hydrolases"/>
    <property type="match status" value="1"/>
</dbReference>
<dbReference type="CDD" id="cd00267">
    <property type="entry name" value="ABC_ATPase"/>
    <property type="match status" value="1"/>
</dbReference>
<evidence type="ECO:0000313" key="2">
    <source>
        <dbReference type="EMBL" id="EBY3767507.1"/>
    </source>
</evidence>
<dbReference type="InterPro" id="IPR003593">
    <property type="entry name" value="AAA+_ATPase"/>
</dbReference>
<accession>A0A5W9FHI5</accession>
<protein>
    <recommendedName>
        <fullName evidence="1">AAA+ ATPase domain-containing protein</fullName>
    </recommendedName>
</protein>
<dbReference type="EMBL" id="AAHNXN010000048">
    <property type="protein sequence ID" value="EBY3767507.1"/>
    <property type="molecule type" value="Genomic_DNA"/>
</dbReference>
<name>A0A5W9FHI5_SALET</name>
<evidence type="ECO:0000259" key="1">
    <source>
        <dbReference type="SMART" id="SM00382"/>
    </source>
</evidence>
<dbReference type="SMART" id="SM00382">
    <property type="entry name" value="AAA"/>
    <property type="match status" value="1"/>
</dbReference>
<gene>
    <name evidence="2" type="ORF">D4F32_23485</name>
</gene>
<organism evidence="2">
    <name type="scientific">Salmonella enterica subsp. enterica serovar Cerro</name>
    <dbReference type="NCBI Taxonomy" id="340188"/>
    <lineage>
        <taxon>Bacteria</taxon>
        <taxon>Pseudomonadati</taxon>
        <taxon>Pseudomonadota</taxon>
        <taxon>Gammaproteobacteria</taxon>
        <taxon>Enterobacterales</taxon>
        <taxon>Enterobacteriaceae</taxon>
        <taxon>Salmonella</taxon>
    </lineage>
</organism>